<keyword evidence="7" id="KW-1185">Reference proteome</keyword>
<comment type="subcellular location">
    <subcellularLocation>
        <location evidence="1">Membrane</location>
        <topology evidence="1">Multi-pass membrane protein</topology>
    </subcellularLocation>
</comment>
<comment type="caution">
    <text evidence="6">The sequence shown here is derived from an EMBL/GenBank/DDBJ whole genome shotgun (WGS) entry which is preliminary data.</text>
</comment>
<evidence type="ECO:0000313" key="6">
    <source>
        <dbReference type="EMBL" id="GAA1236673.1"/>
    </source>
</evidence>
<reference evidence="7" key="1">
    <citation type="journal article" date="2019" name="Int. J. Syst. Evol. Microbiol.">
        <title>The Global Catalogue of Microorganisms (GCM) 10K type strain sequencing project: providing services to taxonomists for standard genome sequencing and annotation.</title>
        <authorList>
            <consortium name="The Broad Institute Genomics Platform"/>
            <consortium name="The Broad Institute Genome Sequencing Center for Infectious Disease"/>
            <person name="Wu L."/>
            <person name="Ma J."/>
        </authorList>
    </citation>
    <scope>NUCLEOTIDE SEQUENCE [LARGE SCALE GENOMIC DNA]</scope>
    <source>
        <strain evidence="7">JCM 13004</strain>
    </source>
</reference>
<evidence type="ECO:0000256" key="1">
    <source>
        <dbReference type="ARBA" id="ARBA00004141"/>
    </source>
</evidence>
<accession>A0ABP4GTL1</accession>
<feature type="transmembrane region" description="Helical" evidence="5">
    <location>
        <begin position="47"/>
        <end position="66"/>
    </location>
</feature>
<evidence type="ECO:0000256" key="5">
    <source>
        <dbReference type="SAM" id="Phobius"/>
    </source>
</evidence>
<evidence type="ECO:0000256" key="4">
    <source>
        <dbReference type="ARBA" id="ARBA00023136"/>
    </source>
</evidence>
<evidence type="ECO:0000313" key="7">
    <source>
        <dbReference type="Proteomes" id="UP001500037"/>
    </source>
</evidence>
<gene>
    <name evidence="6" type="ORF">GCM10009665_28510</name>
</gene>
<dbReference type="InterPro" id="IPR032808">
    <property type="entry name" value="DoxX"/>
</dbReference>
<name>A0ABP4GTL1_9ACTN</name>
<dbReference type="EMBL" id="BAAALF010000040">
    <property type="protein sequence ID" value="GAA1236673.1"/>
    <property type="molecule type" value="Genomic_DNA"/>
</dbReference>
<keyword evidence="4 5" id="KW-0472">Membrane</keyword>
<keyword evidence="3 5" id="KW-1133">Transmembrane helix</keyword>
<feature type="transmembrane region" description="Helical" evidence="5">
    <location>
        <begin position="73"/>
        <end position="92"/>
    </location>
</feature>
<feature type="transmembrane region" description="Helical" evidence="5">
    <location>
        <begin position="104"/>
        <end position="122"/>
    </location>
</feature>
<proteinExistence type="predicted"/>
<protein>
    <recommendedName>
        <fullName evidence="8">DoxX-like protein</fullName>
    </recommendedName>
</protein>
<dbReference type="Proteomes" id="UP001500037">
    <property type="component" value="Unassembled WGS sequence"/>
</dbReference>
<keyword evidence="2 5" id="KW-0812">Transmembrane</keyword>
<sequence>MRTRIITTVYWIVAAEFLLGAITKYWPGTGPLGQDYAAKFVAWGYPAWFRFFVGTVELICAVLLVVPRRPARFLGAAGLVLVLDGAVTTHMVNHDPISQSLDAPIHLLVVAAIALANWPAHWKELLRPGRVRLQ</sequence>
<evidence type="ECO:0008006" key="8">
    <source>
        <dbReference type="Google" id="ProtNLM"/>
    </source>
</evidence>
<dbReference type="RefSeq" id="WP_344441876.1">
    <property type="nucleotide sequence ID" value="NZ_BAAALF010000040.1"/>
</dbReference>
<feature type="transmembrane region" description="Helical" evidence="5">
    <location>
        <begin position="9"/>
        <end position="27"/>
    </location>
</feature>
<organism evidence="6 7">
    <name type="scientific">Kitasatospora nipponensis</name>
    <dbReference type="NCBI Taxonomy" id="258049"/>
    <lineage>
        <taxon>Bacteria</taxon>
        <taxon>Bacillati</taxon>
        <taxon>Actinomycetota</taxon>
        <taxon>Actinomycetes</taxon>
        <taxon>Kitasatosporales</taxon>
        <taxon>Streptomycetaceae</taxon>
        <taxon>Kitasatospora</taxon>
    </lineage>
</organism>
<dbReference type="Pfam" id="PF13564">
    <property type="entry name" value="DoxX_2"/>
    <property type="match status" value="1"/>
</dbReference>
<evidence type="ECO:0000256" key="3">
    <source>
        <dbReference type="ARBA" id="ARBA00022989"/>
    </source>
</evidence>
<evidence type="ECO:0000256" key="2">
    <source>
        <dbReference type="ARBA" id="ARBA00022692"/>
    </source>
</evidence>